<organism evidence="1 2">
    <name type="scientific">Ixodes persulcatus</name>
    <name type="common">Taiga tick</name>
    <dbReference type="NCBI Taxonomy" id="34615"/>
    <lineage>
        <taxon>Eukaryota</taxon>
        <taxon>Metazoa</taxon>
        <taxon>Ecdysozoa</taxon>
        <taxon>Arthropoda</taxon>
        <taxon>Chelicerata</taxon>
        <taxon>Arachnida</taxon>
        <taxon>Acari</taxon>
        <taxon>Parasitiformes</taxon>
        <taxon>Ixodida</taxon>
        <taxon>Ixodoidea</taxon>
        <taxon>Ixodidae</taxon>
        <taxon>Ixodinae</taxon>
        <taxon>Ixodes</taxon>
    </lineage>
</organism>
<evidence type="ECO:0000313" key="2">
    <source>
        <dbReference type="Proteomes" id="UP000805193"/>
    </source>
</evidence>
<name>A0AC60NYI3_IXOPE</name>
<sequence length="389" mass="41957">MKCHNRIHRTESCGSPLLTRISSKMVLSSRLANRIGVRRPNVAGAAGTARGSLRRPVQDAREVLNARGVRGSANGGGRRLGVAGGGIVKTGRSPNLRLNTLRGAGRGGLRSDRMAAAVGRVARPVPTAARFSAGRQAQASTFRQQGGPLRTTPRGLVSFSQRMAAVRRPIGIMDDDFPQSLDKEIRVDRNGILVTTANNLISTRRNLLEARGILPIAEEEDDLERMTLDDVLGKGAAVYRPPAARSTPTALNRILHRLDGGSRAATTPAATTRRAPSEPLQGVSVLVANLDPQVTETDIRDLFQDIGPMQDARMVAVGTALATFHRQSDAVKAFKAYHGRLLDGRPMNLTVLTLSTLQLDQRCTWGAQVHLGQPRVHLCSPREHMCTLT</sequence>
<accession>A0AC60NYI3</accession>
<proteinExistence type="predicted"/>
<dbReference type="Proteomes" id="UP000805193">
    <property type="component" value="Unassembled WGS sequence"/>
</dbReference>
<keyword evidence="2" id="KW-1185">Reference proteome</keyword>
<protein>
    <submittedName>
        <fullName evidence="1">Uncharacterized protein</fullName>
    </submittedName>
</protein>
<dbReference type="EMBL" id="JABSTQ010011365">
    <property type="protein sequence ID" value="KAG0412221.1"/>
    <property type="molecule type" value="Genomic_DNA"/>
</dbReference>
<reference evidence="1 2" key="1">
    <citation type="journal article" date="2020" name="Cell">
        <title>Large-Scale Comparative Analyses of Tick Genomes Elucidate Their Genetic Diversity and Vector Capacities.</title>
        <authorList>
            <consortium name="Tick Genome and Microbiome Consortium (TIGMIC)"/>
            <person name="Jia N."/>
            <person name="Wang J."/>
            <person name="Shi W."/>
            <person name="Du L."/>
            <person name="Sun Y."/>
            <person name="Zhan W."/>
            <person name="Jiang J.F."/>
            <person name="Wang Q."/>
            <person name="Zhang B."/>
            <person name="Ji P."/>
            <person name="Bell-Sakyi L."/>
            <person name="Cui X.M."/>
            <person name="Yuan T.T."/>
            <person name="Jiang B.G."/>
            <person name="Yang W.F."/>
            <person name="Lam T.T."/>
            <person name="Chang Q.C."/>
            <person name="Ding S.J."/>
            <person name="Wang X.J."/>
            <person name="Zhu J.G."/>
            <person name="Ruan X.D."/>
            <person name="Zhao L."/>
            <person name="Wei J.T."/>
            <person name="Ye R.Z."/>
            <person name="Que T.C."/>
            <person name="Du C.H."/>
            <person name="Zhou Y.H."/>
            <person name="Cheng J.X."/>
            <person name="Dai P.F."/>
            <person name="Guo W.B."/>
            <person name="Han X.H."/>
            <person name="Huang E.J."/>
            <person name="Li L.F."/>
            <person name="Wei W."/>
            <person name="Gao Y.C."/>
            <person name="Liu J.Z."/>
            <person name="Shao H.Z."/>
            <person name="Wang X."/>
            <person name="Wang C.C."/>
            <person name="Yang T.C."/>
            <person name="Huo Q.B."/>
            <person name="Li W."/>
            <person name="Chen H.Y."/>
            <person name="Chen S.E."/>
            <person name="Zhou L.G."/>
            <person name="Ni X.B."/>
            <person name="Tian J.H."/>
            <person name="Sheng Y."/>
            <person name="Liu T."/>
            <person name="Pan Y.S."/>
            <person name="Xia L.Y."/>
            <person name="Li J."/>
            <person name="Zhao F."/>
            <person name="Cao W.C."/>
        </authorList>
    </citation>
    <scope>NUCLEOTIDE SEQUENCE [LARGE SCALE GENOMIC DNA]</scope>
    <source>
        <strain evidence="1">Iper-2018</strain>
    </source>
</reference>
<evidence type="ECO:0000313" key="1">
    <source>
        <dbReference type="EMBL" id="KAG0412221.1"/>
    </source>
</evidence>
<comment type="caution">
    <text evidence="1">The sequence shown here is derived from an EMBL/GenBank/DDBJ whole genome shotgun (WGS) entry which is preliminary data.</text>
</comment>
<gene>
    <name evidence="1" type="ORF">HPB47_010638</name>
</gene>